<name>A0A271IWV5_9BACT</name>
<dbReference type="InterPro" id="IPR008928">
    <property type="entry name" value="6-hairpin_glycosidase_sf"/>
</dbReference>
<dbReference type="Gene3D" id="2.60.40.10">
    <property type="entry name" value="Immunoglobulins"/>
    <property type="match status" value="1"/>
</dbReference>
<evidence type="ECO:0000259" key="6">
    <source>
        <dbReference type="Pfam" id="PF02927"/>
    </source>
</evidence>
<dbReference type="InterPro" id="IPR001701">
    <property type="entry name" value="Glyco_hydro_9"/>
</dbReference>
<dbReference type="SUPFAM" id="SSF81296">
    <property type="entry name" value="E set domains"/>
    <property type="match status" value="1"/>
</dbReference>
<feature type="signal peptide" evidence="4">
    <location>
        <begin position="1"/>
        <end position="19"/>
    </location>
</feature>
<dbReference type="EMBL" id="MQWD01000001">
    <property type="protein sequence ID" value="PAP75029.1"/>
    <property type="molecule type" value="Genomic_DNA"/>
</dbReference>
<dbReference type="AlphaFoldDB" id="A0A271IWV5"/>
<reference evidence="7 8" key="1">
    <citation type="submission" date="2016-11" db="EMBL/GenBank/DDBJ databases">
        <title>Study of marine rhodopsin-containing bacteria.</title>
        <authorList>
            <person name="Yoshizawa S."/>
            <person name="Kumagai Y."/>
            <person name="Kogure K."/>
        </authorList>
    </citation>
    <scope>NUCLEOTIDE SEQUENCE [LARGE SCALE GENOMIC DNA]</scope>
    <source>
        <strain evidence="7 8">SAORIC-28</strain>
    </source>
</reference>
<keyword evidence="8" id="KW-1185">Reference proteome</keyword>
<gene>
    <name evidence="7" type="ORF">BSZ37_00455</name>
</gene>
<feature type="domain" description="Cellulase Ig-like" evidence="6">
    <location>
        <begin position="262"/>
        <end position="343"/>
    </location>
</feature>
<evidence type="ECO:0000256" key="4">
    <source>
        <dbReference type="SAM" id="SignalP"/>
    </source>
</evidence>
<feature type="chain" id="PRO_5012718440" evidence="4">
    <location>
        <begin position="20"/>
        <end position="829"/>
    </location>
</feature>
<dbReference type="CDD" id="cd02850">
    <property type="entry name" value="E_set_Cellulase_N"/>
    <property type="match status" value="1"/>
</dbReference>
<feature type="domain" description="Glycoside hydrolase family 9" evidence="5">
    <location>
        <begin position="381"/>
        <end position="760"/>
    </location>
</feature>
<keyword evidence="2" id="KW-0119">Carbohydrate metabolism</keyword>
<dbReference type="InterPro" id="IPR014756">
    <property type="entry name" value="Ig_E-set"/>
</dbReference>
<dbReference type="RefSeq" id="WP_095508655.1">
    <property type="nucleotide sequence ID" value="NZ_MQWD01000001.1"/>
</dbReference>
<dbReference type="GO" id="GO:0000272">
    <property type="term" value="P:polysaccharide catabolic process"/>
    <property type="evidence" value="ECO:0007669"/>
    <property type="project" value="UniProtKB-KW"/>
</dbReference>
<protein>
    <submittedName>
        <fullName evidence="7">Glycoside hydrolase</fullName>
    </submittedName>
</protein>
<evidence type="ECO:0000256" key="3">
    <source>
        <dbReference type="ARBA" id="ARBA00023326"/>
    </source>
</evidence>
<keyword evidence="3" id="KW-0624">Polysaccharide degradation</keyword>
<dbReference type="Gene3D" id="1.50.10.10">
    <property type="match status" value="1"/>
</dbReference>
<accession>A0A271IWV5</accession>
<evidence type="ECO:0000313" key="8">
    <source>
        <dbReference type="Proteomes" id="UP000216339"/>
    </source>
</evidence>
<dbReference type="InterPro" id="IPR004197">
    <property type="entry name" value="Cellulase_Ig-like"/>
</dbReference>
<organism evidence="7 8">
    <name type="scientific">Rubrivirga marina</name>
    <dbReference type="NCBI Taxonomy" id="1196024"/>
    <lineage>
        <taxon>Bacteria</taxon>
        <taxon>Pseudomonadati</taxon>
        <taxon>Rhodothermota</taxon>
        <taxon>Rhodothermia</taxon>
        <taxon>Rhodothermales</taxon>
        <taxon>Rubricoccaceae</taxon>
        <taxon>Rubrivirga</taxon>
    </lineage>
</organism>
<comment type="similarity">
    <text evidence="1">Belongs to the glycosyl hydrolase 9 (cellulase E) family.</text>
</comment>
<evidence type="ECO:0000256" key="2">
    <source>
        <dbReference type="ARBA" id="ARBA00023277"/>
    </source>
</evidence>
<evidence type="ECO:0000259" key="5">
    <source>
        <dbReference type="Pfam" id="PF00759"/>
    </source>
</evidence>
<dbReference type="OrthoDB" id="5936802at2"/>
<dbReference type="Pfam" id="PF02927">
    <property type="entry name" value="CelD_N"/>
    <property type="match status" value="1"/>
</dbReference>
<keyword evidence="7" id="KW-0378">Hydrolase</keyword>
<evidence type="ECO:0000313" key="7">
    <source>
        <dbReference type="EMBL" id="PAP75029.1"/>
    </source>
</evidence>
<proteinExistence type="inferred from homology"/>
<comment type="caution">
    <text evidence="7">The sequence shown here is derived from an EMBL/GenBank/DDBJ whole genome shotgun (WGS) entry which is preliminary data.</text>
</comment>
<evidence type="ECO:0000256" key="1">
    <source>
        <dbReference type="ARBA" id="ARBA00007072"/>
    </source>
</evidence>
<dbReference type="InterPro" id="IPR013783">
    <property type="entry name" value="Ig-like_fold"/>
</dbReference>
<dbReference type="InterPro" id="IPR012341">
    <property type="entry name" value="6hp_glycosidase-like_sf"/>
</dbReference>
<keyword evidence="4" id="KW-0732">Signal</keyword>
<dbReference type="GO" id="GO:0008810">
    <property type="term" value="F:cellulase activity"/>
    <property type="evidence" value="ECO:0007669"/>
    <property type="project" value="InterPro"/>
</dbReference>
<sequence length="829" mass="90940">MTARLLLLWGLAAAVTAQDAPLQIHDREYFDSESVDVLVYNNRYSGLFSDSKLSGVELIHHGVRTGTNGDVRLSNAPEQWDPTPEFGERAVDREAGVISATSAYPDYDFEYEVETEARPEGGVTIRVVLSEPVPEALEGRAGFNLEFLPSAYFGKAYLADGRPGQFPRSPVGPMAWDEWMGRYEPQPLAEGATLVLAPEDAERRVTIEAHDGATLALYDGRNRAQNGWFVVRSLLPAGETGTVLEWTLTPSRTPGWQRAPVIGHSQVGYAPGQPKSAVIELDPAADPAPVVTLTRIEADGTTTEAKRAAAEPWGGFLRYQYATFDFSDVTEPGVYTLSTGSETTEPFRIADDVYGPSLWSATLDTFMPVQMDHMFVNDRYRVWHGASHLDDALQAPVNHEHFDLFAQGPTTDTPYEPGEHIPGLAVGGWYDAGDYDIRTQSQYATVSDLVLLHETFGVDWDETTVKQDDRYVEMRTPDGIPDVLQQVEHGVLQLQAQYDAVGHAIPGIVEAHLHQYHHLGDGLTKTDNRVYDPTLDSLEVRGDRSGTFDDRWAFTSKSTALDYGSIAALAAASRVLRGYRDDLAEKALQTAIRVWDEEHARLEPILFRHGNTTGGFLPAEELGAAVELLLATEGDATYADRIAEMVGEMEGRMFGFAAPLFVRAMPHMDDGFRERVREGVAEYADGLAEVEAENPYGVPVGMGGWGGAGGALQFAMTNHILHRAFPDLVGPEPALRGVEYVLGRHPGSDVSMISGIGARSKTVAYGMNRADYSFIPGGPVPGLVVVQPDFPELQEDWPFLWYEGEYVIPMAPLFLYAALAADDLTRTAR</sequence>
<dbReference type="SUPFAM" id="SSF48208">
    <property type="entry name" value="Six-hairpin glycosidases"/>
    <property type="match status" value="1"/>
</dbReference>
<dbReference type="Proteomes" id="UP000216339">
    <property type="component" value="Unassembled WGS sequence"/>
</dbReference>
<dbReference type="Pfam" id="PF00759">
    <property type="entry name" value="Glyco_hydro_9"/>
    <property type="match status" value="1"/>
</dbReference>